<keyword evidence="1" id="KW-0805">Transcription regulation</keyword>
<dbReference type="Proteomes" id="UP001177003">
    <property type="component" value="Chromosome 3"/>
</dbReference>
<evidence type="ECO:0000259" key="5">
    <source>
        <dbReference type="Pfam" id="PF13966"/>
    </source>
</evidence>
<proteinExistence type="inferred from homology"/>
<feature type="region of interest" description="VHIID" evidence="3">
    <location>
        <begin position="302"/>
        <end position="367"/>
    </location>
</feature>
<feature type="region of interest" description="Disordered" evidence="4">
    <location>
        <begin position="150"/>
        <end position="175"/>
    </location>
</feature>
<accession>A0AA36DX19</accession>
<feature type="domain" description="Reverse transcriptase zinc-binding" evidence="5">
    <location>
        <begin position="651"/>
        <end position="719"/>
    </location>
</feature>
<dbReference type="InterPro" id="IPR026960">
    <property type="entry name" value="RVT-Znf"/>
</dbReference>
<keyword evidence="7" id="KW-1185">Reference proteome</keyword>
<protein>
    <recommendedName>
        <fullName evidence="5">Reverse transcriptase zinc-binding domain-containing protein</fullName>
    </recommendedName>
</protein>
<dbReference type="AlphaFoldDB" id="A0AA36DX19"/>
<evidence type="ECO:0000313" key="6">
    <source>
        <dbReference type="EMBL" id="CAI9274258.1"/>
    </source>
</evidence>
<dbReference type="PANTHER" id="PTHR31636">
    <property type="entry name" value="OSJNBA0084A10.13 PROTEIN-RELATED"/>
    <property type="match status" value="1"/>
</dbReference>
<organism evidence="6 7">
    <name type="scientific">Lactuca saligna</name>
    <name type="common">Willowleaf lettuce</name>
    <dbReference type="NCBI Taxonomy" id="75948"/>
    <lineage>
        <taxon>Eukaryota</taxon>
        <taxon>Viridiplantae</taxon>
        <taxon>Streptophyta</taxon>
        <taxon>Embryophyta</taxon>
        <taxon>Tracheophyta</taxon>
        <taxon>Spermatophyta</taxon>
        <taxon>Magnoliopsida</taxon>
        <taxon>eudicotyledons</taxon>
        <taxon>Gunneridae</taxon>
        <taxon>Pentapetalae</taxon>
        <taxon>asterids</taxon>
        <taxon>campanulids</taxon>
        <taxon>Asterales</taxon>
        <taxon>Asteraceae</taxon>
        <taxon>Cichorioideae</taxon>
        <taxon>Cichorieae</taxon>
        <taxon>Lactucinae</taxon>
        <taxon>Lactuca</taxon>
    </lineage>
</organism>
<feature type="compositionally biased region" description="Low complexity" evidence="4">
    <location>
        <begin position="51"/>
        <end position="63"/>
    </location>
</feature>
<comment type="caution">
    <text evidence="3">Lacks conserved residue(s) required for the propagation of feature annotation.</text>
</comment>
<evidence type="ECO:0000313" key="7">
    <source>
        <dbReference type="Proteomes" id="UP001177003"/>
    </source>
</evidence>
<dbReference type="InterPro" id="IPR005202">
    <property type="entry name" value="TF_GRAS"/>
</dbReference>
<evidence type="ECO:0000256" key="2">
    <source>
        <dbReference type="ARBA" id="ARBA00023163"/>
    </source>
</evidence>
<dbReference type="Pfam" id="PF13966">
    <property type="entry name" value="zf-RVT"/>
    <property type="match status" value="1"/>
</dbReference>
<comment type="similarity">
    <text evidence="3">Belongs to the GRAS family.</text>
</comment>
<dbReference type="Pfam" id="PF03514">
    <property type="entry name" value="GRAS"/>
    <property type="match status" value="1"/>
</dbReference>
<keyword evidence="2" id="KW-0804">Transcription</keyword>
<name>A0AA36DX19_LACSI</name>
<dbReference type="EMBL" id="OX465079">
    <property type="protein sequence ID" value="CAI9274258.1"/>
    <property type="molecule type" value="Genomic_DNA"/>
</dbReference>
<feature type="region of interest" description="SAW" evidence="3">
    <location>
        <begin position="510"/>
        <end position="583"/>
    </location>
</feature>
<feature type="short sequence motif" description="VHIID" evidence="3">
    <location>
        <begin position="333"/>
        <end position="337"/>
    </location>
</feature>
<evidence type="ECO:0000256" key="1">
    <source>
        <dbReference type="ARBA" id="ARBA00023015"/>
    </source>
</evidence>
<evidence type="ECO:0000256" key="3">
    <source>
        <dbReference type="PROSITE-ProRule" id="PRU01191"/>
    </source>
</evidence>
<evidence type="ECO:0000256" key="4">
    <source>
        <dbReference type="SAM" id="MobiDB-lite"/>
    </source>
</evidence>
<feature type="compositionally biased region" description="Polar residues" evidence="4">
    <location>
        <begin position="27"/>
        <end position="41"/>
    </location>
</feature>
<gene>
    <name evidence="6" type="ORF">LSALG_LOCUS14345</name>
</gene>
<reference evidence="6" key="1">
    <citation type="submission" date="2023-04" db="EMBL/GenBank/DDBJ databases">
        <authorList>
            <person name="Vijverberg K."/>
            <person name="Xiong W."/>
            <person name="Schranz E."/>
        </authorList>
    </citation>
    <scope>NUCLEOTIDE SEQUENCE</scope>
</reference>
<sequence>MTSTRTNQHKKVRGMVREEVALVIQSSNSNSKEGSNHSNGGPISVLDTRRSSSPSTSTSSFTTNVNNIHQKWPEEMGIPISESVANLSDWSELQPIAPEFCLQHKRFGVGVGFDDMLSGGSHEQDHDLLRWISGDVDDTSFTLLQIDENAPPTPLNLTPQNPHKNYNSQHPGHRKPPAFDQSHEFLLKKQNQQLSLHQQKSMVAAMAVAKQEPPSPPQKQLICDQLFAAAELMLSGNFSHAQGILARLNHQLPSAMSSCNYNPIQRSGFYFKQALQTQMAFLTPIPNPNPTLSNGMFKMCAYKLLSEVSPIIQFINFTSNQTLLEALGDSDYIHIIDFDIGFGAQWASFIQELPRKNNNGCSLKITAFASPSTHHPVELGLMHENLSQFAHQIGISFQLEVVNFDSFDPNSFSVSGNYAIAVNFPIWSTSIRLPAIPSLLHFIKQVSPRIVVALDRGNERADLPFPQYLLQGLQYYEVLLDSIDAANVPPYTANKIEMFLLEPQINSMVTGKLQSPEPMPHWKTLFTAGGYFPVTMSSFAEAQADCVVKRSQARGSGFHVERRHSSLVLCWQNRQLMAVSAWRIVEGVHKFVWAWKRIPKLPPKIDELSDLLSLLGSFALGPDIWKSKLFGGGMFYVRDLRAIIDSKLAVSVNNPTVWINVVPIKVIIFTWQACMKRIPSTSIVALRGFTTRSNVCHLCSSDIDETNLFLVSCPFAKEILDWILAWCRIPSCAFSSVGDLVSFAANRGR</sequence>
<feature type="region of interest" description="Disordered" evidence="4">
    <location>
        <begin position="27"/>
        <end position="64"/>
    </location>
</feature>
<dbReference type="PROSITE" id="PS50985">
    <property type="entry name" value="GRAS"/>
    <property type="match status" value="1"/>
</dbReference>